<dbReference type="Pfam" id="PF13579">
    <property type="entry name" value="Glyco_trans_4_4"/>
    <property type="match status" value="1"/>
</dbReference>
<reference evidence="3 4" key="1">
    <citation type="submission" date="2020-08" db="EMBL/GenBank/DDBJ databases">
        <title>Genomic Encyclopedia of Type Strains, Phase IV (KMG-IV): sequencing the most valuable type-strain genomes for metagenomic binning, comparative biology and taxonomic classification.</title>
        <authorList>
            <person name="Goeker M."/>
        </authorList>
    </citation>
    <scope>NUCLEOTIDE SEQUENCE [LARGE SCALE GENOMIC DNA]</scope>
    <source>
        <strain evidence="3 4">DSM 25622</strain>
    </source>
</reference>
<sequence length="412" mass="44811">MRVLFLSRRFFPAISGMSVYAINLLRELVKAGHDVTMVSQYRGDAAGTRVYGGGPPPEVPGVRVIGRRSLGEEAFAEPGGADFERDVDDMVETILAEHAREPFDVLHAQYGYPNGWSVLLAAQRIGVPTVVSIQGGDGHWVGSCCETHRQAMLRVLNHADRLLIGCDSFAQEVVDRLGVPRDRFTIVPGAVEVDRFHPAPGREPGEAADPVRLFYHGRVDRRKGALDFLDALAMLRAQGVAFAATISGIGPDLDACVARDAELGLGVRFSGYADYAAAPALYREQDVFVSPTYAEGFSNTVLEAMASGLATVSCYAVGVMDCLRHEENGLLSQPGDVPALAENLRRIVTDAPLRARLARNALEECRRTYSWEAVGRQIMGVYEEVRGTTPDTGFDPVLPLSECRFRAAPHLL</sequence>
<dbReference type="RefSeq" id="WP_184513133.1">
    <property type="nucleotide sequence ID" value="NZ_JACIJD010000001.1"/>
</dbReference>
<keyword evidence="3" id="KW-0808">Transferase</keyword>
<keyword evidence="4" id="KW-1185">Reference proteome</keyword>
<dbReference type="InterPro" id="IPR050194">
    <property type="entry name" value="Glycosyltransferase_grp1"/>
</dbReference>
<dbReference type="Gene3D" id="3.40.50.2000">
    <property type="entry name" value="Glycogen Phosphorylase B"/>
    <property type="match status" value="2"/>
</dbReference>
<feature type="domain" description="Glycosyltransferase subfamily 4-like N-terminal" evidence="2">
    <location>
        <begin position="15"/>
        <end position="188"/>
    </location>
</feature>
<dbReference type="InterPro" id="IPR028098">
    <property type="entry name" value="Glyco_trans_4-like_N"/>
</dbReference>
<proteinExistence type="predicted"/>
<dbReference type="InterPro" id="IPR001296">
    <property type="entry name" value="Glyco_trans_1"/>
</dbReference>
<dbReference type="Pfam" id="PF00534">
    <property type="entry name" value="Glycos_transf_1"/>
    <property type="match status" value="1"/>
</dbReference>
<evidence type="ECO:0000313" key="3">
    <source>
        <dbReference type="EMBL" id="MBB5692320.1"/>
    </source>
</evidence>
<evidence type="ECO:0000259" key="1">
    <source>
        <dbReference type="Pfam" id="PF00534"/>
    </source>
</evidence>
<dbReference type="PANTHER" id="PTHR45947:SF3">
    <property type="entry name" value="SULFOQUINOVOSYL TRANSFERASE SQD2"/>
    <property type="match status" value="1"/>
</dbReference>
<accession>A0A840XYJ6</accession>
<dbReference type="SUPFAM" id="SSF53756">
    <property type="entry name" value="UDP-Glycosyltransferase/glycogen phosphorylase"/>
    <property type="match status" value="1"/>
</dbReference>
<evidence type="ECO:0000259" key="2">
    <source>
        <dbReference type="Pfam" id="PF13579"/>
    </source>
</evidence>
<dbReference type="EMBL" id="JACIJD010000001">
    <property type="protein sequence ID" value="MBB5692320.1"/>
    <property type="molecule type" value="Genomic_DNA"/>
</dbReference>
<dbReference type="GO" id="GO:0016758">
    <property type="term" value="F:hexosyltransferase activity"/>
    <property type="evidence" value="ECO:0007669"/>
    <property type="project" value="TreeGrafter"/>
</dbReference>
<dbReference type="AlphaFoldDB" id="A0A840XYJ6"/>
<dbReference type="CDD" id="cd03801">
    <property type="entry name" value="GT4_PimA-like"/>
    <property type="match status" value="1"/>
</dbReference>
<protein>
    <submittedName>
        <fullName evidence="3">Glycosyltransferase involved in cell wall biosynthesis</fullName>
    </submittedName>
</protein>
<comment type="caution">
    <text evidence="3">The sequence shown here is derived from an EMBL/GenBank/DDBJ whole genome shotgun (WGS) entry which is preliminary data.</text>
</comment>
<feature type="domain" description="Glycosyl transferase family 1" evidence="1">
    <location>
        <begin position="206"/>
        <end position="361"/>
    </location>
</feature>
<name>A0A840XYJ6_9PROT</name>
<gene>
    <name evidence="3" type="ORF">FHS87_000331</name>
</gene>
<organism evidence="3 4">
    <name type="scientific">Muricoccus pecuniae</name>
    <dbReference type="NCBI Taxonomy" id="693023"/>
    <lineage>
        <taxon>Bacteria</taxon>
        <taxon>Pseudomonadati</taxon>
        <taxon>Pseudomonadota</taxon>
        <taxon>Alphaproteobacteria</taxon>
        <taxon>Acetobacterales</taxon>
        <taxon>Roseomonadaceae</taxon>
        <taxon>Muricoccus</taxon>
    </lineage>
</organism>
<evidence type="ECO:0000313" key="4">
    <source>
        <dbReference type="Proteomes" id="UP000580654"/>
    </source>
</evidence>
<dbReference type="Proteomes" id="UP000580654">
    <property type="component" value="Unassembled WGS sequence"/>
</dbReference>
<dbReference type="PANTHER" id="PTHR45947">
    <property type="entry name" value="SULFOQUINOVOSYL TRANSFERASE SQD2"/>
    <property type="match status" value="1"/>
</dbReference>